<dbReference type="GeneID" id="39732556"/>
<dbReference type="GO" id="GO:0000455">
    <property type="term" value="P:enzyme-directed rRNA pseudouridine synthesis"/>
    <property type="evidence" value="ECO:0007669"/>
    <property type="project" value="TreeGrafter"/>
</dbReference>
<dbReference type="InterPro" id="IPR050188">
    <property type="entry name" value="RluA_PseudoU_synthase"/>
</dbReference>
<dbReference type="Gene3D" id="3.30.2350.10">
    <property type="entry name" value="Pseudouridine synthase"/>
    <property type="match status" value="1"/>
</dbReference>
<dbReference type="SUPFAM" id="SSF55120">
    <property type="entry name" value="Pseudouridine synthase"/>
    <property type="match status" value="1"/>
</dbReference>
<dbReference type="Proteomes" id="UP000220797">
    <property type="component" value="Unassembled WGS sequence"/>
</dbReference>
<evidence type="ECO:0008006" key="6">
    <source>
        <dbReference type="Google" id="ProtNLM"/>
    </source>
</evidence>
<evidence type="ECO:0000313" key="5">
    <source>
        <dbReference type="Proteomes" id="UP000220797"/>
    </source>
</evidence>
<keyword evidence="2" id="KW-0413">Isomerase</keyword>
<dbReference type="OrthoDB" id="428658at2759"/>
<organism evidence="4 5">
    <name type="scientific">Plasmodium gallinaceum</name>
    <dbReference type="NCBI Taxonomy" id="5849"/>
    <lineage>
        <taxon>Eukaryota</taxon>
        <taxon>Sar</taxon>
        <taxon>Alveolata</taxon>
        <taxon>Apicomplexa</taxon>
        <taxon>Aconoidasida</taxon>
        <taxon>Haemosporida</taxon>
        <taxon>Plasmodiidae</taxon>
        <taxon>Plasmodium</taxon>
        <taxon>Plasmodium (Haemamoeba)</taxon>
    </lineage>
</organism>
<sequence>MLKNLFKLNTLRRISSTKYSFNINELIIYNDDDYIVVNKNYGVSTFGKSEKKESIKKNLHNLNLENIENVNIVYKLHNTISGCILICKNKFLKTHNYENMFITLVYGKIEKKNNGEIKLHLKYLPNSNIMIPSNNYEHINDLKMLKYDIISNTISYNAHDFTILKIYINANNCKYIKPLLFYSLYTCIVGDNEYINIHKKLKKEFFFFQHIRNIKNSKKFLLKKLNDKNENKENQELKLHLHCSNVTFQSTCNKIISVSSPLPVHIKETLKLLGSTNLIEKLDKKDQNDIFTNKLDKKKISKNILGDEIFLQNSREFNQEKNENFYDALEDEDNLQKENDELLNEIYKDKDKKKKEKQKIKRGVLAKDFNKLTSSDAPIFFTDVK</sequence>
<dbReference type="PANTHER" id="PTHR21600">
    <property type="entry name" value="MITOCHONDRIAL RNA PSEUDOURIDINE SYNTHASE"/>
    <property type="match status" value="1"/>
</dbReference>
<dbReference type="VEuPathDB" id="PlasmoDB:PGAL8A_00402600"/>
<name>A0A1J1GPF7_PLAGA</name>
<evidence type="ECO:0000256" key="3">
    <source>
        <dbReference type="SAM" id="Coils"/>
    </source>
</evidence>
<dbReference type="GO" id="GO:0003723">
    <property type="term" value="F:RNA binding"/>
    <property type="evidence" value="ECO:0007669"/>
    <property type="project" value="InterPro"/>
</dbReference>
<accession>A0A1J1GPF7</accession>
<dbReference type="EMBL" id="CVMV01000022">
    <property type="protein sequence ID" value="CRG94322.1"/>
    <property type="molecule type" value="Genomic_DNA"/>
</dbReference>
<keyword evidence="3" id="KW-0175">Coiled coil</keyword>
<dbReference type="OMA" id="KNDNLME"/>
<protein>
    <recommendedName>
        <fullName evidence="6">Pseudouridine synthase</fullName>
    </recommendedName>
</protein>
<dbReference type="AlphaFoldDB" id="A0A1J1GPF7"/>
<dbReference type="GO" id="GO:0009982">
    <property type="term" value="F:pseudouridine synthase activity"/>
    <property type="evidence" value="ECO:0007669"/>
    <property type="project" value="InterPro"/>
</dbReference>
<comment type="caution">
    <text evidence="4">The sequence shown here is derived from an EMBL/GenBank/DDBJ whole genome shotgun (WGS) entry which is preliminary data.</text>
</comment>
<keyword evidence="5" id="KW-1185">Reference proteome</keyword>
<reference evidence="4" key="1">
    <citation type="submission" date="2015-04" db="EMBL/GenBank/DDBJ databases">
        <authorList>
            <consortium name="Pathogen Informatics"/>
        </authorList>
    </citation>
    <scope>NUCLEOTIDE SEQUENCE [LARGE SCALE GENOMIC DNA]</scope>
    <source>
        <strain evidence="4">8A</strain>
    </source>
</reference>
<evidence type="ECO:0000256" key="2">
    <source>
        <dbReference type="ARBA" id="ARBA00023235"/>
    </source>
</evidence>
<evidence type="ECO:0000313" key="4">
    <source>
        <dbReference type="EMBL" id="CRG94322.1"/>
    </source>
</evidence>
<gene>
    <name evidence="4" type="ORF">PGAL8A_00402600</name>
</gene>
<dbReference type="PANTHER" id="PTHR21600:SF81">
    <property type="entry name" value="21S RRNA PSEUDOURIDINE(2819) SYNTHASE"/>
    <property type="match status" value="1"/>
</dbReference>
<dbReference type="InterPro" id="IPR020103">
    <property type="entry name" value="PsdUridine_synth_cat_dom_sf"/>
</dbReference>
<feature type="coiled-coil region" evidence="3">
    <location>
        <begin position="211"/>
        <end position="238"/>
    </location>
</feature>
<proteinExistence type="inferred from homology"/>
<evidence type="ECO:0000256" key="1">
    <source>
        <dbReference type="ARBA" id="ARBA00010876"/>
    </source>
</evidence>
<dbReference type="RefSeq" id="XP_028527143.1">
    <property type="nucleotide sequence ID" value="XM_028670385.1"/>
</dbReference>
<comment type="similarity">
    <text evidence="1">Belongs to the pseudouridine synthase RluA family.</text>
</comment>